<dbReference type="Pfam" id="PF01963">
    <property type="entry name" value="TraB_PrgY_gumN"/>
    <property type="match status" value="1"/>
</dbReference>
<accession>A0AAW9QXK9</accession>
<dbReference type="InterPro" id="IPR002816">
    <property type="entry name" value="TraB/PrgY/GumN_fam"/>
</dbReference>
<feature type="signal peptide" evidence="1">
    <location>
        <begin position="1"/>
        <end position="24"/>
    </location>
</feature>
<dbReference type="AlphaFoldDB" id="A0AAW9QXK9"/>
<proteinExistence type="predicted"/>
<dbReference type="Proteomes" id="UP001364472">
    <property type="component" value="Unassembled WGS sequence"/>
</dbReference>
<name>A0AAW9QXK9_9GAMM</name>
<dbReference type="EMBL" id="JBBDHC010000003">
    <property type="protein sequence ID" value="MEJ1248663.1"/>
    <property type="molecule type" value="Genomic_DNA"/>
</dbReference>
<dbReference type="CDD" id="cd14788">
    <property type="entry name" value="GumN"/>
    <property type="match status" value="1"/>
</dbReference>
<evidence type="ECO:0000256" key="1">
    <source>
        <dbReference type="SAM" id="SignalP"/>
    </source>
</evidence>
<dbReference type="RefSeq" id="WP_337334381.1">
    <property type="nucleotide sequence ID" value="NZ_JBBDHC010000003.1"/>
</dbReference>
<keyword evidence="1" id="KW-0732">Signal</keyword>
<organism evidence="2 3">
    <name type="scientific">Denitratimonas tolerans</name>
    <dbReference type="NCBI Taxonomy" id="1338420"/>
    <lineage>
        <taxon>Bacteria</taxon>
        <taxon>Pseudomonadati</taxon>
        <taxon>Pseudomonadota</taxon>
        <taxon>Gammaproteobacteria</taxon>
        <taxon>Lysobacterales</taxon>
        <taxon>Lysobacteraceae</taxon>
        <taxon>Denitratimonas</taxon>
    </lineage>
</organism>
<feature type="chain" id="PRO_5043667723" evidence="1">
    <location>
        <begin position="25"/>
        <end position="345"/>
    </location>
</feature>
<reference evidence="2 3" key="1">
    <citation type="journal article" date="2016" name="Antonie Van Leeuwenhoek">
        <title>Denitratimonas tolerans gen. nov., sp. nov., a denitrifying bacterium isolated from a bioreactor for tannery wastewater treatment.</title>
        <authorList>
            <person name="Han S.I."/>
            <person name="Kim J.O."/>
            <person name="Lee Y.R."/>
            <person name="Ekpeghere K.I."/>
            <person name="Koh S.C."/>
            <person name="Whang K.S."/>
        </authorList>
    </citation>
    <scope>NUCLEOTIDE SEQUENCE [LARGE SCALE GENOMIC DNA]</scope>
    <source>
        <strain evidence="2 3">KACC 17565</strain>
    </source>
</reference>
<gene>
    <name evidence="2" type="ORF">WB794_03100</name>
</gene>
<keyword evidence="3" id="KW-1185">Reference proteome</keyword>
<evidence type="ECO:0000313" key="2">
    <source>
        <dbReference type="EMBL" id="MEJ1248663.1"/>
    </source>
</evidence>
<sequence>MSHRLFFHLLGMLCLLPGLPLAHAAPAADEAPAAEQAPAREDAIVLETLVVSGKMPGPGLWKVSRDGHVMWILGTVQPVARRMEWESDEVAGRVAAAEKVLMPPRVKFDLGIGKFRQLLLLPRMLGARKNPEGERLKDKVASDDYARWLVLKERYLGRDRKVETFRPVFAASELNAAALKKSGLQYRGVVSPLIEKVARQHGIEIERPRLEVRIDDPKGAIRDFRKAEIDDAECFHQMLDHLENDLNNMRIRANAWARGDLLTLREVTFTNPSQACLEAVFESRFAKEQGIHDLGERLDAMWLEHAQAIIAGHETSFAALPMGNLLGEKGQLAALAARGYTVEAP</sequence>
<protein>
    <submittedName>
        <fullName evidence="2">TraB/GumN family protein</fullName>
    </submittedName>
</protein>
<comment type="caution">
    <text evidence="2">The sequence shown here is derived from an EMBL/GenBank/DDBJ whole genome shotgun (WGS) entry which is preliminary data.</text>
</comment>
<evidence type="ECO:0000313" key="3">
    <source>
        <dbReference type="Proteomes" id="UP001364472"/>
    </source>
</evidence>